<reference evidence="1" key="1">
    <citation type="journal article" date="2014" name="Front. Microbiol.">
        <title>High frequency of phylogenetically diverse reductive dehalogenase-homologous genes in deep subseafloor sedimentary metagenomes.</title>
        <authorList>
            <person name="Kawai M."/>
            <person name="Futagami T."/>
            <person name="Toyoda A."/>
            <person name="Takaki Y."/>
            <person name="Nishi S."/>
            <person name="Hori S."/>
            <person name="Arai W."/>
            <person name="Tsubouchi T."/>
            <person name="Morono Y."/>
            <person name="Uchiyama I."/>
            <person name="Ito T."/>
            <person name="Fujiyama A."/>
            <person name="Inagaki F."/>
            <person name="Takami H."/>
        </authorList>
    </citation>
    <scope>NUCLEOTIDE SEQUENCE</scope>
    <source>
        <strain evidence="1">Expedition CK06-06</strain>
    </source>
</reference>
<accession>X0TNU1</accession>
<proteinExistence type="predicted"/>
<sequence length="49" mass="5801">MSIDDVVKVEREKSDFLIVNNPLRTQWDTLATKLGWAEKPKYKREPILQ</sequence>
<dbReference type="EMBL" id="BARS01017939">
    <property type="protein sequence ID" value="GAF88916.1"/>
    <property type="molecule type" value="Genomic_DNA"/>
</dbReference>
<dbReference type="AlphaFoldDB" id="X0TNU1"/>
<name>X0TNU1_9ZZZZ</name>
<evidence type="ECO:0000313" key="1">
    <source>
        <dbReference type="EMBL" id="GAF88916.1"/>
    </source>
</evidence>
<protein>
    <submittedName>
        <fullName evidence="1">Uncharacterized protein</fullName>
    </submittedName>
</protein>
<gene>
    <name evidence="1" type="ORF">S01H1_29272</name>
</gene>
<comment type="caution">
    <text evidence="1">The sequence shown here is derived from an EMBL/GenBank/DDBJ whole genome shotgun (WGS) entry which is preliminary data.</text>
</comment>
<organism evidence="1">
    <name type="scientific">marine sediment metagenome</name>
    <dbReference type="NCBI Taxonomy" id="412755"/>
    <lineage>
        <taxon>unclassified sequences</taxon>
        <taxon>metagenomes</taxon>
        <taxon>ecological metagenomes</taxon>
    </lineage>
</organism>